<dbReference type="STRING" id="295069.SAMN05421856_103115"/>
<evidence type="ECO:0000256" key="3">
    <source>
        <dbReference type="ARBA" id="ARBA00022729"/>
    </source>
</evidence>
<dbReference type="PROSITE" id="PS50853">
    <property type="entry name" value="FN3"/>
    <property type="match status" value="3"/>
</dbReference>
<evidence type="ECO:0000256" key="4">
    <source>
        <dbReference type="ARBA" id="ARBA00022741"/>
    </source>
</evidence>
<evidence type="ECO:0000259" key="10">
    <source>
        <dbReference type="PROSITE" id="PS50853"/>
    </source>
</evidence>
<protein>
    <submittedName>
        <fullName evidence="11">Por secretion system C-terminal sorting domain-containing protein</fullName>
    </submittedName>
</protein>
<evidence type="ECO:0000256" key="8">
    <source>
        <dbReference type="ARBA" id="ARBA00023170"/>
    </source>
</evidence>
<evidence type="ECO:0000256" key="6">
    <source>
        <dbReference type="ARBA" id="ARBA00022989"/>
    </source>
</evidence>
<dbReference type="AlphaFoldDB" id="A0A1H7Y7K5"/>
<dbReference type="GO" id="GO:0005524">
    <property type="term" value="F:ATP binding"/>
    <property type="evidence" value="ECO:0007669"/>
    <property type="project" value="UniProtKB-KW"/>
</dbReference>
<keyword evidence="6" id="KW-1133">Transmembrane helix</keyword>
<feature type="domain" description="Fibronectin type-III" evidence="10">
    <location>
        <begin position="185"/>
        <end position="278"/>
    </location>
</feature>
<keyword evidence="12" id="KW-1185">Reference proteome</keyword>
<dbReference type="InterPro" id="IPR050449">
    <property type="entry name" value="Ephrin_rcpt_TKs"/>
</dbReference>
<evidence type="ECO:0000256" key="5">
    <source>
        <dbReference type="ARBA" id="ARBA00022840"/>
    </source>
</evidence>
<dbReference type="PANTHER" id="PTHR46877">
    <property type="entry name" value="EPH RECEPTOR A5"/>
    <property type="match status" value="1"/>
</dbReference>
<dbReference type="Pfam" id="PF20009">
    <property type="entry name" value="GEVED"/>
    <property type="match status" value="2"/>
</dbReference>
<dbReference type="InterPro" id="IPR036116">
    <property type="entry name" value="FN3_sf"/>
</dbReference>
<dbReference type="RefSeq" id="WP_089999393.1">
    <property type="nucleotide sequence ID" value="NZ_FOBV01000003.1"/>
</dbReference>
<proteinExistence type="predicted"/>
<evidence type="ECO:0000313" key="11">
    <source>
        <dbReference type="EMBL" id="SEM41891.1"/>
    </source>
</evidence>
<evidence type="ECO:0000313" key="12">
    <source>
        <dbReference type="Proteomes" id="UP000199450"/>
    </source>
</evidence>
<dbReference type="EMBL" id="FOBV01000003">
    <property type="protein sequence ID" value="SEM41891.1"/>
    <property type="molecule type" value="Genomic_DNA"/>
</dbReference>
<evidence type="ECO:0000256" key="2">
    <source>
        <dbReference type="ARBA" id="ARBA00022692"/>
    </source>
</evidence>
<accession>A0A1H7Y7K5</accession>
<dbReference type="InterPro" id="IPR003961">
    <property type="entry name" value="FN3_dom"/>
</dbReference>
<evidence type="ECO:0000256" key="9">
    <source>
        <dbReference type="SAM" id="SignalP"/>
    </source>
</evidence>
<feature type="signal peptide" evidence="9">
    <location>
        <begin position="1"/>
        <end position="18"/>
    </location>
</feature>
<feature type="chain" id="PRO_5011588031" evidence="9">
    <location>
        <begin position="19"/>
        <end position="982"/>
    </location>
</feature>
<dbReference type="InterPro" id="IPR045474">
    <property type="entry name" value="GEVED"/>
</dbReference>
<organism evidence="11 12">
    <name type="scientific">Chryseobacterium taichungense</name>
    <dbReference type="NCBI Taxonomy" id="295069"/>
    <lineage>
        <taxon>Bacteria</taxon>
        <taxon>Pseudomonadati</taxon>
        <taxon>Bacteroidota</taxon>
        <taxon>Flavobacteriia</taxon>
        <taxon>Flavobacteriales</taxon>
        <taxon>Weeksellaceae</taxon>
        <taxon>Chryseobacterium group</taxon>
        <taxon>Chryseobacterium</taxon>
    </lineage>
</organism>
<dbReference type="GO" id="GO:0005886">
    <property type="term" value="C:plasma membrane"/>
    <property type="evidence" value="ECO:0007669"/>
    <property type="project" value="TreeGrafter"/>
</dbReference>
<dbReference type="Gene3D" id="2.60.40.10">
    <property type="entry name" value="Immunoglobulins"/>
    <property type="match status" value="3"/>
</dbReference>
<evidence type="ECO:0000256" key="7">
    <source>
        <dbReference type="ARBA" id="ARBA00023136"/>
    </source>
</evidence>
<dbReference type="SMART" id="SM00060">
    <property type="entry name" value="FN3"/>
    <property type="match status" value="3"/>
</dbReference>
<keyword evidence="8" id="KW-0675">Receptor</keyword>
<dbReference type="Proteomes" id="UP000199450">
    <property type="component" value="Unassembled WGS sequence"/>
</dbReference>
<keyword evidence="5" id="KW-0067">ATP-binding</keyword>
<keyword evidence="3 9" id="KW-0732">Signal</keyword>
<dbReference type="Pfam" id="PF00041">
    <property type="entry name" value="fn3"/>
    <property type="match status" value="3"/>
</dbReference>
<sequence>MKKLLLAYLALIGTLISAQVSYTQDWTATGLNGWTTSGSVFSRNSTASQICGSTGGTIRGERYYGNTGQFTSPVLTGNNQGTVSMSFDYKVTNYSSSTTATPAANIGSIKVEYASSTSGPWTTVYTIDPTNHVSANTCATKTITFNPVAGDFYVRFNVTSDANADVYYYFDNVNISQGATPTCFVPTGVTTSNATLNSVDVSWTAPASVPGSGYEYYYSTSNTDPTAATTASGTATTTTTHLSGLTPNTTYYVWVRSVCSASDKSAWSNSGTFRTGYCLPTAGSSSTSYYLKTISTTGALTNLNYSASAYAAYTDNTATSFSSYPGGTFNYSLANSNTSTCYFYIWVDFNNDLDFNDAGETMLATTTYAASTSGTLTVPVGQALGSYRARIALSESGAITACGPAPYGNYVDFTFNVNAAPSCIAPTGITTSNVTLNSVDVSWTAPASVPGSGYEYYYSTSNTDPTAATTASGTATTTTTHLSGLTPNTTYYVWVRSVCSASDKSAWSNSGTFRTGYCLPTAGSSSTSYYLKTISTTGALTNLNYSASAYAAYTDNTATSFSSYPGGTFNYSLANSNTSTCYFYIWVDFNNDLDFNDAGETMLATTTYAASTSGTLTVPVGQALGSYRARIALSESGAITACGPAPYGNYVDFTFNVTAAPSCVAPTSLTVANVALSSADVSWTAPASVPSSGYEYYYSTSNTDPVGSGTSTNNLTETLSSLTQNTTYYVWVRSNCGSSTSVWVGPISFTTLVTPPANDNCSGAIPLTVGGVFADNALTTSNVGATTDGTTSCQSNRGDNVWFSVIVPASGNVTVETKGVSGSGLLDTVLSAHSGTCGSLTSIACNDDNSSGVYSLVSLTGQTPGSTLYFSVWRYTGTAGGVSTNGQFQISAYDSSLVLATNEVKDAKNSIKVYPNPFNDVLNISDASNVKNVLVSDLSGRLLKTIANPGSQLQLGELKQGMYLVTLEMKDGSKQTIKAIKK</sequence>
<dbReference type="NCBIfam" id="TIGR04183">
    <property type="entry name" value="Por_Secre_tail"/>
    <property type="match status" value="1"/>
</dbReference>
<dbReference type="OrthoDB" id="9813840at2"/>
<dbReference type="Pfam" id="PF18962">
    <property type="entry name" value="Por_Secre_tail"/>
    <property type="match status" value="1"/>
</dbReference>
<comment type="subcellular location">
    <subcellularLocation>
        <location evidence="1">Membrane</location>
        <topology evidence="1">Single-pass membrane protein</topology>
    </subcellularLocation>
</comment>
<gene>
    <name evidence="11" type="ORF">SAMN05421856_103115</name>
</gene>
<dbReference type="PANTHER" id="PTHR46877:SF14">
    <property type="entry name" value="RECEPTOR PROTEIN-TYROSINE KINASE"/>
    <property type="match status" value="1"/>
</dbReference>
<feature type="domain" description="Fibronectin type-III" evidence="10">
    <location>
        <begin position="425"/>
        <end position="518"/>
    </location>
</feature>
<keyword evidence="7" id="KW-0472">Membrane</keyword>
<dbReference type="CDD" id="cd00063">
    <property type="entry name" value="FN3"/>
    <property type="match status" value="3"/>
</dbReference>
<reference evidence="12" key="1">
    <citation type="submission" date="2016-10" db="EMBL/GenBank/DDBJ databases">
        <authorList>
            <person name="Varghese N."/>
            <person name="Submissions S."/>
        </authorList>
    </citation>
    <scope>NUCLEOTIDE SEQUENCE [LARGE SCALE GENOMIC DNA]</scope>
    <source>
        <strain evidence="12">DSM 17453</strain>
    </source>
</reference>
<dbReference type="InterPro" id="IPR026444">
    <property type="entry name" value="Secre_tail"/>
</dbReference>
<keyword evidence="4" id="KW-0547">Nucleotide-binding</keyword>
<dbReference type="InterPro" id="IPR013783">
    <property type="entry name" value="Ig-like_fold"/>
</dbReference>
<feature type="domain" description="Fibronectin type-III" evidence="10">
    <location>
        <begin position="665"/>
        <end position="757"/>
    </location>
</feature>
<keyword evidence="2" id="KW-0812">Transmembrane</keyword>
<name>A0A1H7Y7K5_9FLAO</name>
<dbReference type="SUPFAM" id="SSF49265">
    <property type="entry name" value="Fibronectin type III"/>
    <property type="match status" value="2"/>
</dbReference>
<evidence type="ECO:0000256" key="1">
    <source>
        <dbReference type="ARBA" id="ARBA00004167"/>
    </source>
</evidence>